<protein>
    <recommendedName>
        <fullName evidence="3">Peptidase S1 domain-containing protein</fullName>
    </recommendedName>
</protein>
<dbReference type="GO" id="GO:0006508">
    <property type="term" value="P:proteolysis"/>
    <property type="evidence" value="ECO:0007669"/>
    <property type="project" value="InterPro"/>
</dbReference>
<dbReference type="PANTHER" id="PTHR24271:SF87">
    <property type="entry name" value="ARGININE ESTERASE-LIKE-RELATED"/>
    <property type="match status" value="1"/>
</dbReference>
<evidence type="ECO:0000256" key="1">
    <source>
        <dbReference type="ARBA" id="ARBA00023157"/>
    </source>
</evidence>
<keyword evidence="5" id="KW-1185">Reference proteome</keyword>
<dbReference type="PANTHER" id="PTHR24271">
    <property type="entry name" value="KALLIKREIN-RELATED"/>
    <property type="match status" value="1"/>
</dbReference>
<sequence>MHPFNFPFFLLLYSVHGGGIIHGGKAPESSMRYMVSVQNNGGHVCGGFLITNNFVVTAAHSLLNFSHVAYGSLFPTHVVLGNHNLKNGQIVEIKNKFVYSSYNTPEKGDDIMLLQLATTNDLHDEIQLPHAEIDLTENEVCQVAGWGKTMNGGKTVGELRVVDVSVINPQVCKNQWPQLPANVICAGGYGTSKGFCQGDSGGPLVCKGFAVGIVSFNHNSNCNYPDKPNDVVESQNMVDDNHTCQQSKPLHKRVPLTPVQRKVNHFADIMHGFVSSVF</sequence>
<feature type="signal peptide" evidence="2">
    <location>
        <begin position="1"/>
        <end position="17"/>
    </location>
</feature>
<keyword evidence="2" id="KW-0732">Signal</keyword>
<evidence type="ECO:0000256" key="2">
    <source>
        <dbReference type="SAM" id="SignalP"/>
    </source>
</evidence>
<dbReference type="PRINTS" id="PR00722">
    <property type="entry name" value="CHYMOTRYPSIN"/>
</dbReference>
<dbReference type="SUPFAM" id="SSF50494">
    <property type="entry name" value="Trypsin-like serine proteases"/>
    <property type="match status" value="1"/>
</dbReference>
<dbReference type="GeneTree" id="ENSGT00910000144271"/>
<organism evidence="4 5">
    <name type="scientific">Maylandia zebra</name>
    <name type="common">zebra mbuna</name>
    <dbReference type="NCBI Taxonomy" id="106582"/>
    <lineage>
        <taxon>Eukaryota</taxon>
        <taxon>Metazoa</taxon>
        <taxon>Chordata</taxon>
        <taxon>Craniata</taxon>
        <taxon>Vertebrata</taxon>
        <taxon>Euteleostomi</taxon>
        <taxon>Actinopterygii</taxon>
        <taxon>Neopterygii</taxon>
        <taxon>Teleostei</taxon>
        <taxon>Neoteleostei</taxon>
        <taxon>Acanthomorphata</taxon>
        <taxon>Ovalentaria</taxon>
        <taxon>Cichlomorphae</taxon>
        <taxon>Cichliformes</taxon>
        <taxon>Cichlidae</taxon>
        <taxon>African cichlids</taxon>
        <taxon>Pseudocrenilabrinae</taxon>
        <taxon>Haplochromini</taxon>
        <taxon>Maylandia</taxon>
        <taxon>Maylandia zebra complex</taxon>
    </lineage>
</organism>
<dbReference type="Pfam" id="PF00089">
    <property type="entry name" value="Trypsin"/>
    <property type="match status" value="1"/>
</dbReference>
<dbReference type="Gene3D" id="2.40.10.10">
    <property type="entry name" value="Trypsin-like serine proteases"/>
    <property type="match status" value="2"/>
</dbReference>
<reference evidence="4" key="1">
    <citation type="submission" date="2025-08" db="UniProtKB">
        <authorList>
            <consortium name="Ensembl"/>
        </authorList>
    </citation>
    <scope>IDENTIFICATION</scope>
</reference>
<evidence type="ECO:0000313" key="5">
    <source>
        <dbReference type="Proteomes" id="UP000265160"/>
    </source>
</evidence>
<dbReference type="InterPro" id="IPR001254">
    <property type="entry name" value="Trypsin_dom"/>
</dbReference>
<proteinExistence type="predicted"/>
<evidence type="ECO:0000313" key="4">
    <source>
        <dbReference type="Ensembl" id="ENSMZEP00005005241.1"/>
    </source>
</evidence>
<dbReference type="AlphaFoldDB" id="A0A3P9B5S1"/>
<dbReference type="CDD" id="cd00190">
    <property type="entry name" value="Tryp_SPc"/>
    <property type="match status" value="1"/>
</dbReference>
<dbReference type="GO" id="GO:0004252">
    <property type="term" value="F:serine-type endopeptidase activity"/>
    <property type="evidence" value="ECO:0007669"/>
    <property type="project" value="InterPro"/>
</dbReference>
<feature type="chain" id="PRO_5018232778" description="Peptidase S1 domain-containing protein" evidence="2">
    <location>
        <begin position="18"/>
        <end position="278"/>
    </location>
</feature>
<dbReference type="Ensembl" id="ENSMZET00005005468.1">
    <property type="protein sequence ID" value="ENSMZEP00005005241.1"/>
    <property type="gene ID" value="ENSMZEG00005004058.1"/>
</dbReference>
<dbReference type="PROSITE" id="PS50240">
    <property type="entry name" value="TRYPSIN_DOM"/>
    <property type="match status" value="1"/>
</dbReference>
<dbReference type="InterPro" id="IPR001314">
    <property type="entry name" value="Peptidase_S1A"/>
</dbReference>
<keyword evidence="1" id="KW-1015">Disulfide bond</keyword>
<reference evidence="4" key="2">
    <citation type="submission" date="2025-09" db="UniProtKB">
        <authorList>
            <consortium name="Ensembl"/>
        </authorList>
    </citation>
    <scope>IDENTIFICATION</scope>
</reference>
<feature type="domain" description="Peptidase S1" evidence="3">
    <location>
        <begin position="20"/>
        <end position="275"/>
    </location>
</feature>
<dbReference type="InterPro" id="IPR043504">
    <property type="entry name" value="Peptidase_S1_PA_chymotrypsin"/>
</dbReference>
<dbReference type="SMART" id="SM00020">
    <property type="entry name" value="Tryp_SPc"/>
    <property type="match status" value="1"/>
</dbReference>
<dbReference type="Proteomes" id="UP000265160">
    <property type="component" value="Unplaced"/>
</dbReference>
<name>A0A3P9B5S1_9CICH</name>
<evidence type="ECO:0000259" key="3">
    <source>
        <dbReference type="PROSITE" id="PS50240"/>
    </source>
</evidence>
<dbReference type="STRING" id="106582.ENSMZEP00005005241"/>
<dbReference type="InterPro" id="IPR009003">
    <property type="entry name" value="Peptidase_S1_PA"/>
</dbReference>
<accession>A0A3P9B5S1</accession>